<accession>A0A1I5T844</accession>
<evidence type="ECO:0000313" key="2">
    <source>
        <dbReference type="Proteomes" id="UP000183769"/>
    </source>
</evidence>
<keyword evidence="2" id="KW-1185">Reference proteome</keyword>
<dbReference type="Proteomes" id="UP000183769">
    <property type="component" value="Unassembled WGS sequence"/>
</dbReference>
<dbReference type="EMBL" id="FOXI01000008">
    <property type="protein sequence ID" value="SFP79224.1"/>
    <property type="molecule type" value="Genomic_DNA"/>
</dbReference>
<dbReference type="AlphaFoldDB" id="A0A1I5T844"/>
<protein>
    <submittedName>
        <fullName evidence="1">Uncharacterized protein</fullName>
    </submittedName>
</protein>
<organism evidence="1 2">
    <name type="scientific">Halolamina pelagica</name>
    <dbReference type="NCBI Taxonomy" id="699431"/>
    <lineage>
        <taxon>Archaea</taxon>
        <taxon>Methanobacteriati</taxon>
        <taxon>Methanobacteriota</taxon>
        <taxon>Stenosarchaea group</taxon>
        <taxon>Halobacteria</taxon>
        <taxon>Halobacteriales</taxon>
        <taxon>Haloferacaceae</taxon>
    </lineage>
</organism>
<gene>
    <name evidence="1" type="ORF">SAMN05216277_10872</name>
</gene>
<evidence type="ECO:0000313" key="1">
    <source>
        <dbReference type="EMBL" id="SFP79224.1"/>
    </source>
</evidence>
<sequence>MSLTGKFRLHTLLLINEFRKLPEIWVFHKPNRDTARELPQVRAD</sequence>
<proteinExistence type="predicted"/>
<name>A0A1I5T844_9EURY</name>
<reference evidence="2" key="1">
    <citation type="submission" date="2016-10" db="EMBL/GenBank/DDBJ databases">
        <authorList>
            <person name="Varghese N."/>
            <person name="Submissions S."/>
        </authorList>
    </citation>
    <scope>NUCLEOTIDE SEQUENCE [LARGE SCALE GENOMIC DNA]</scope>
    <source>
        <strain evidence="2">CGMCC 1.10329</strain>
    </source>
</reference>